<reference evidence="2" key="1">
    <citation type="submission" date="2020-04" db="EMBL/GenBank/DDBJ databases">
        <authorList>
            <person name="Alioto T."/>
            <person name="Alioto T."/>
            <person name="Gomez Garrido J."/>
        </authorList>
    </citation>
    <scope>NUCLEOTIDE SEQUENCE</scope>
    <source>
        <strain evidence="2">A484AB</strain>
    </source>
</reference>
<feature type="region of interest" description="Disordered" evidence="1">
    <location>
        <begin position="170"/>
        <end position="194"/>
    </location>
</feature>
<dbReference type="OrthoDB" id="10499431at2759"/>
<dbReference type="InterPro" id="IPR011993">
    <property type="entry name" value="PH-like_dom_sf"/>
</dbReference>
<feature type="region of interest" description="Disordered" evidence="1">
    <location>
        <begin position="280"/>
        <end position="299"/>
    </location>
</feature>
<dbReference type="InterPro" id="IPR001849">
    <property type="entry name" value="PH_domain"/>
</dbReference>
<feature type="compositionally biased region" description="Basic and acidic residues" evidence="1">
    <location>
        <begin position="280"/>
        <end position="293"/>
    </location>
</feature>
<dbReference type="Proteomes" id="UP001152795">
    <property type="component" value="Unassembled WGS sequence"/>
</dbReference>
<dbReference type="EMBL" id="CACRXK020002706">
    <property type="protein sequence ID" value="CAB3995657.1"/>
    <property type="molecule type" value="Genomic_DNA"/>
</dbReference>
<dbReference type="SMART" id="SM00233">
    <property type="entry name" value="PH"/>
    <property type="match status" value="1"/>
</dbReference>
<proteinExistence type="predicted"/>
<name>A0A6S7HM17_PARCT</name>
<accession>A0A6S7HM17</accession>
<evidence type="ECO:0000313" key="2">
    <source>
        <dbReference type="EMBL" id="CAB3995657.1"/>
    </source>
</evidence>
<evidence type="ECO:0000256" key="1">
    <source>
        <dbReference type="SAM" id="MobiDB-lite"/>
    </source>
</evidence>
<feature type="compositionally biased region" description="Basic residues" evidence="1">
    <location>
        <begin position="179"/>
        <end position="194"/>
    </location>
</feature>
<sequence>MDYIKGRVEHPESDELSWKKYAIKQGYLIKFHRGILKAPKMQYFVLTANGLISFEGKPSHDTKPLCFLPYEQLSSIKLDHIELNSCKLCCMQLTSKTSPSFTLGFNRKEDRDDWMMIMMKAFSEALLTTRVFNKTASMIEEDGASASDDAATKGTAQVNTTAKEKLEHKLSTGSYGQSLRRKRRKGDKGSIRKSKSYDSLALHDVTNRTAAHNFPNKRSSVNPLRPEAENAFFNPETRKRKSEPDIHVISHFPIAWTTDSKEKLFANSCSFEHRDSLTVRAEKQHKNKSDSKHKSNVFAKLRSKLENPVKYVH</sequence>
<dbReference type="SUPFAM" id="SSF50729">
    <property type="entry name" value="PH domain-like"/>
    <property type="match status" value="1"/>
</dbReference>
<dbReference type="Pfam" id="PF00169">
    <property type="entry name" value="PH"/>
    <property type="match status" value="1"/>
</dbReference>
<gene>
    <name evidence="2" type="ORF">PACLA_8A043917</name>
</gene>
<evidence type="ECO:0000313" key="3">
    <source>
        <dbReference type="Proteomes" id="UP001152795"/>
    </source>
</evidence>
<comment type="caution">
    <text evidence="2">The sequence shown here is derived from an EMBL/GenBank/DDBJ whole genome shotgun (WGS) entry which is preliminary data.</text>
</comment>
<organism evidence="2 3">
    <name type="scientific">Paramuricea clavata</name>
    <name type="common">Red gorgonian</name>
    <name type="synonym">Violescent sea-whip</name>
    <dbReference type="NCBI Taxonomy" id="317549"/>
    <lineage>
        <taxon>Eukaryota</taxon>
        <taxon>Metazoa</taxon>
        <taxon>Cnidaria</taxon>
        <taxon>Anthozoa</taxon>
        <taxon>Octocorallia</taxon>
        <taxon>Malacalcyonacea</taxon>
        <taxon>Plexauridae</taxon>
        <taxon>Paramuricea</taxon>
    </lineage>
</organism>
<dbReference type="CDD" id="cd00821">
    <property type="entry name" value="PH"/>
    <property type="match status" value="1"/>
</dbReference>
<keyword evidence="3" id="KW-1185">Reference proteome</keyword>
<protein>
    <submittedName>
        <fullName evidence="2">Uncharacterized protein</fullName>
    </submittedName>
</protein>
<dbReference type="PROSITE" id="PS50003">
    <property type="entry name" value="PH_DOMAIN"/>
    <property type="match status" value="1"/>
</dbReference>
<dbReference type="AlphaFoldDB" id="A0A6S7HM17"/>
<dbReference type="Gene3D" id="2.30.29.30">
    <property type="entry name" value="Pleckstrin-homology domain (PH domain)/Phosphotyrosine-binding domain (PTB)"/>
    <property type="match status" value="1"/>
</dbReference>